<evidence type="ECO:0000256" key="1">
    <source>
        <dbReference type="ARBA" id="ARBA00004651"/>
    </source>
</evidence>
<evidence type="ECO:0000256" key="4">
    <source>
        <dbReference type="ARBA" id="ARBA00023136"/>
    </source>
</evidence>
<dbReference type="RefSeq" id="WP_275408336.1">
    <property type="nucleotide sequence ID" value="NZ_BAAALU010000005.1"/>
</dbReference>
<feature type="transmembrane region" description="Helical" evidence="5">
    <location>
        <begin position="273"/>
        <end position="290"/>
    </location>
</feature>
<evidence type="ECO:0000256" key="2">
    <source>
        <dbReference type="ARBA" id="ARBA00022692"/>
    </source>
</evidence>
<dbReference type="EMBL" id="BONC01000138">
    <property type="protein sequence ID" value="GIF61830.1"/>
    <property type="molecule type" value="Genomic_DNA"/>
</dbReference>
<dbReference type="InterPro" id="IPR020846">
    <property type="entry name" value="MFS_dom"/>
</dbReference>
<keyword evidence="3 5" id="KW-1133">Transmembrane helix</keyword>
<reference evidence="7 8" key="1">
    <citation type="submission" date="2021-01" db="EMBL/GenBank/DDBJ databases">
        <title>Whole genome shotgun sequence of Asanoa iriomotensis NBRC 100142.</title>
        <authorList>
            <person name="Komaki H."/>
            <person name="Tamura T."/>
        </authorList>
    </citation>
    <scope>NUCLEOTIDE SEQUENCE [LARGE SCALE GENOMIC DNA]</scope>
    <source>
        <strain evidence="7 8">NBRC 100142</strain>
    </source>
</reference>
<dbReference type="SUPFAM" id="SSF103473">
    <property type="entry name" value="MFS general substrate transporter"/>
    <property type="match status" value="1"/>
</dbReference>
<feature type="transmembrane region" description="Helical" evidence="5">
    <location>
        <begin position="357"/>
        <end position="379"/>
    </location>
</feature>
<evidence type="ECO:0000256" key="5">
    <source>
        <dbReference type="SAM" id="Phobius"/>
    </source>
</evidence>
<evidence type="ECO:0000313" key="8">
    <source>
        <dbReference type="Proteomes" id="UP000624325"/>
    </source>
</evidence>
<feature type="transmembrane region" description="Helical" evidence="5">
    <location>
        <begin position="212"/>
        <end position="234"/>
    </location>
</feature>
<gene>
    <name evidence="7" type="ORF">Air01nite_79250</name>
</gene>
<feature type="transmembrane region" description="Helical" evidence="5">
    <location>
        <begin position="98"/>
        <end position="116"/>
    </location>
</feature>
<keyword evidence="4 5" id="KW-0472">Membrane</keyword>
<accession>A0ABQ4CGE3</accession>
<dbReference type="PROSITE" id="PS50850">
    <property type="entry name" value="MFS"/>
    <property type="match status" value="1"/>
</dbReference>
<dbReference type="Proteomes" id="UP000624325">
    <property type="component" value="Unassembled WGS sequence"/>
</dbReference>
<dbReference type="Pfam" id="PF07690">
    <property type="entry name" value="MFS_1"/>
    <property type="match status" value="1"/>
</dbReference>
<protein>
    <submittedName>
        <fullName evidence="7">MFS transporter</fullName>
    </submittedName>
</protein>
<dbReference type="Gene3D" id="1.20.1250.20">
    <property type="entry name" value="MFS general substrate transporter like domains"/>
    <property type="match status" value="2"/>
</dbReference>
<feature type="transmembrane region" description="Helical" evidence="5">
    <location>
        <begin position="296"/>
        <end position="318"/>
    </location>
</feature>
<name>A0ABQ4CGE3_9ACTN</name>
<feature type="transmembrane region" description="Helical" evidence="5">
    <location>
        <begin position="168"/>
        <end position="191"/>
    </location>
</feature>
<feature type="transmembrane region" description="Helical" evidence="5">
    <location>
        <begin position="137"/>
        <end position="162"/>
    </location>
</feature>
<feature type="transmembrane region" description="Helical" evidence="5">
    <location>
        <begin position="12"/>
        <end position="33"/>
    </location>
</feature>
<keyword evidence="2 5" id="KW-0812">Transmembrane</keyword>
<feature type="transmembrane region" description="Helical" evidence="5">
    <location>
        <begin position="39"/>
        <end position="60"/>
    </location>
</feature>
<comment type="caution">
    <text evidence="7">The sequence shown here is derived from an EMBL/GenBank/DDBJ whole genome shotgun (WGS) entry which is preliminary data.</text>
</comment>
<sequence length="392" mass="38797">MLRTPHALRTFVAALVGRLSYGVVFVSLTVALTLATGSYALAGGAIALFGLGTVLVAPLRAGLVDRFGPRRVLPLLAGAYAGLLAALAVTTWRPGTPGGVLLVLTALAGACAPPLGPVMRAMWSHLLPDDAGRQRAFALDTVAEELLFVTGPLVAGLCIAAGAPAAGVALAAVLVLTGTLAMVSSPVARAWPRRAAGPVAAVRINRARLEPVLVACGVGIGLGALGLLIVAFATNRDQTAAVAWVEAALAAGSAVGGIAYGARAWTTSQRSQLAVLAVSLAAVLAVAGLAPGIAALAAAAALAGLFVAPTLTITYLLADRSVPSEARTRAGTWVNTAFNAGSSGGSAAVGLLISRAPLAVCFAAAAAPVVLSATVILASRPQPVFAGERAGA</sequence>
<dbReference type="PANTHER" id="PTHR23542">
    <property type="match status" value="1"/>
</dbReference>
<dbReference type="InterPro" id="IPR011701">
    <property type="entry name" value="MFS"/>
</dbReference>
<feature type="transmembrane region" description="Helical" evidence="5">
    <location>
        <begin position="240"/>
        <end position="261"/>
    </location>
</feature>
<feature type="domain" description="Major facilitator superfamily (MFS) profile" evidence="6">
    <location>
        <begin position="170"/>
        <end position="392"/>
    </location>
</feature>
<comment type="subcellular location">
    <subcellularLocation>
        <location evidence="1">Cell membrane</location>
        <topology evidence="1">Multi-pass membrane protein</topology>
    </subcellularLocation>
</comment>
<organism evidence="7 8">
    <name type="scientific">Asanoa iriomotensis</name>
    <dbReference type="NCBI Taxonomy" id="234613"/>
    <lineage>
        <taxon>Bacteria</taxon>
        <taxon>Bacillati</taxon>
        <taxon>Actinomycetota</taxon>
        <taxon>Actinomycetes</taxon>
        <taxon>Micromonosporales</taxon>
        <taxon>Micromonosporaceae</taxon>
        <taxon>Asanoa</taxon>
    </lineage>
</organism>
<dbReference type="PANTHER" id="PTHR23542:SF1">
    <property type="entry name" value="MAJOR FACILITATOR SUPERFAMILY (MFS) PROFILE DOMAIN-CONTAINING PROTEIN"/>
    <property type="match status" value="1"/>
</dbReference>
<evidence type="ECO:0000259" key="6">
    <source>
        <dbReference type="PROSITE" id="PS50850"/>
    </source>
</evidence>
<feature type="transmembrane region" description="Helical" evidence="5">
    <location>
        <begin position="72"/>
        <end position="92"/>
    </location>
</feature>
<evidence type="ECO:0000256" key="3">
    <source>
        <dbReference type="ARBA" id="ARBA00022989"/>
    </source>
</evidence>
<feature type="transmembrane region" description="Helical" evidence="5">
    <location>
        <begin position="330"/>
        <end position="351"/>
    </location>
</feature>
<evidence type="ECO:0000313" key="7">
    <source>
        <dbReference type="EMBL" id="GIF61830.1"/>
    </source>
</evidence>
<keyword evidence="8" id="KW-1185">Reference proteome</keyword>
<dbReference type="InterPro" id="IPR036259">
    <property type="entry name" value="MFS_trans_sf"/>
</dbReference>
<proteinExistence type="predicted"/>